<comment type="caution">
    <text evidence="11">The sequence shown here is derived from an EMBL/GenBank/DDBJ whole genome shotgun (WGS) entry which is preliminary data.</text>
</comment>
<dbReference type="Proteomes" id="UP001215151">
    <property type="component" value="Unassembled WGS sequence"/>
</dbReference>
<evidence type="ECO:0000313" key="12">
    <source>
        <dbReference type="Proteomes" id="UP001215151"/>
    </source>
</evidence>
<sequence>MSTQSSDVVLPASLLDTDLYKFTMQQAVLHHFPGVEGTYRFTHRDKDVFFTRECFERFERSASQFGKLQLKPEEREWLSKACPYLTPKYLDYLSSYRFKPEQLRLRFEPIPEDADKDARREPSTRGHIKIDAVGPWQETILWEVPLMACLSEIYFTTVDKDWSYDGQEEQAYEKAKTLLEAGCTFSEFGTRRRRSYHTQDLIMKAILRAQSDVPNAPGKVAGTSNMHFAMKYNVVPVGTIAHEWFMGVGALKGYEHANGMALKLWEEVYPNVLQIALTDTFSTEAFYKDFLADPHYARQWTGLRQDSGDPFVFAPRAKEIYQQLGVDHTSKTIIFSDALNVEKALRLKKQCDEIGFRCAFGIGTSLSNDFSRVSTGGKEKSRALNMVIKLSSVDGKPTVKISDDITKGVDGWQNTGDPTTVRLVKGIFGIPITDKDEVIH</sequence>
<evidence type="ECO:0000256" key="2">
    <source>
        <dbReference type="ARBA" id="ARBA00010897"/>
    </source>
</evidence>
<proteinExistence type="inferred from homology"/>
<keyword evidence="12" id="KW-1185">Reference proteome</keyword>
<comment type="function">
    <text evidence="8">Catalyzes the synthesis of beta-nicotinate D-ribonucleotide from nicotinate and 5-phospho-D-ribose 1-phosphate at the expense of ATP.</text>
</comment>
<dbReference type="EC" id="6.3.4.21" evidence="3 8"/>
<comment type="pathway">
    <text evidence="1 8">Cofactor biosynthesis; NAD(+) biosynthesis; nicotinate D-ribonucleotide from nicotinate: step 1/1.</text>
</comment>
<evidence type="ECO:0000313" key="11">
    <source>
        <dbReference type="EMBL" id="KAJ8462985.1"/>
    </source>
</evidence>
<feature type="domain" description="Nicotinate/nicotinamide phosphoribosyltransferase" evidence="9">
    <location>
        <begin position="184"/>
        <end position="431"/>
    </location>
</feature>
<keyword evidence="4" id="KW-0597">Phosphoprotein</keyword>
<dbReference type="GO" id="GO:0004516">
    <property type="term" value="F:nicotinate phosphoribosyltransferase activity"/>
    <property type="evidence" value="ECO:0007669"/>
    <property type="project" value="UniProtKB-UniRule"/>
</dbReference>
<keyword evidence="6 8" id="KW-0662">Pyridine nucleotide biosynthesis</keyword>
<evidence type="ECO:0000256" key="3">
    <source>
        <dbReference type="ARBA" id="ARBA00013236"/>
    </source>
</evidence>
<evidence type="ECO:0000256" key="4">
    <source>
        <dbReference type="ARBA" id="ARBA00022553"/>
    </source>
</evidence>
<dbReference type="PIRSF" id="PIRSF000484">
    <property type="entry name" value="NAPRT"/>
    <property type="match status" value="1"/>
</dbReference>
<evidence type="ECO:0000256" key="7">
    <source>
        <dbReference type="ARBA" id="ARBA00048668"/>
    </source>
</evidence>
<evidence type="ECO:0000256" key="8">
    <source>
        <dbReference type="RuleBase" id="RU003838"/>
    </source>
</evidence>
<gene>
    <name evidence="11" type="ORF">ONZ51_g10554</name>
</gene>
<evidence type="ECO:0000256" key="1">
    <source>
        <dbReference type="ARBA" id="ARBA00004952"/>
    </source>
</evidence>
<dbReference type="InterPro" id="IPR006406">
    <property type="entry name" value="Nic_PRibTrfase"/>
</dbReference>
<dbReference type="InterPro" id="IPR040727">
    <property type="entry name" value="NAPRTase_N"/>
</dbReference>
<name>A0AAD7TJ89_9APHY</name>
<dbReference type="SUPFAM" id="SSF54675">
    <property type="entry name" value="Nicotinate/Quinolinate PRTase N-terminal domain-like"/>
    <property type="match status" value="1"/>
</dbReference>
<keyword evidence="5 8" id="KW-0436">Ligase</keyword>
<dbReference type="HAMAP" id="MF_00570">
    <property type="entry name" value="NAPRTase"/>
    <property type="match status" value="1"/>
</dbReference>
<dbReference type="GO" id="GO:0034355">
    <property type="term" value="P:NAD+ biosynthetic process via the salvage pathway"/>
    <property type="evidence" value="ECO:0007669"/>
    <property type="project" value="TreeGrafter"/>
</dbReference>
<dbReference type="Gene3D" id="3.20.140.10">
    <property type="entry name" value="nicotinate phosphoribosyltransferase"/>
    <property type="match status" value="1"/>
</dbReference>
<reference evidence="11" key="1">
    <citation type="submission" date="2022-11" db="EMBL/GenBank/DDBJ databases">
        <title>Genome Sequence of Cubamyces cubensis.</title>
        <authorList>
            <person name="Buettner E."/>
        </authorList>
    </citation>
    <scope>NUCLEOTIDE SEQUENCE</scope>
    <source>
        <strain evidence="11">MPL-01</strain>
    </source>
</reference>
<dbReference type="GO" id="GO:0005829">
    <property type="term" value="C:cytosol"/>
    <property type="evidence" value="ECO:0007669"/>
    <property type="project" value="TreeGrafter"/>
</dbReference>
<dbReference type="InterPro" id="IPR007229">
    <property type="entry name" value="Nic_PRibTrfase-Fam"/>
</dbReference>
<comment type="catalytic activity">
    <reaction evidence="7 8">
        <text>5-phospho-alpha-D-ribose 1-diphosphate + nicotinate + ATP + H2O = nicotinate beta-D-ribonucleotide + ADP + phosphate + diphosphate</text>
        <dbReference type="Rhea" id="RHEA:36163"/>
        <dbReference type="ChEBI" id="CHEBI:15377"/>
        <dbReference type="ChEBI" id="CHEBI:30616"/>
        <dbReference type="ChEBI" id="CHEBI:32544"/>
        <dbReference type="ChEBI" id="CHEBI:33019"/>
        <dbReference type="ChEBI" id="CHEBI:43474"/>
        <dbReference type="ChEBI" id="CHEBI:57502"/>
        <dbReference type="ChEBI" id="CHEBI:58017"/>
        <dbReference type="ChEBI" id="CHEBI:456216"/>
        <dbReference type="EC" id="6.3.4.21"/>
    </reaction>
</comment>
<dbReference type="PANTHER" id="PTHR11098:SF1">
    <property type="entry name" value="NICOTINATE PHOSPHORIBOSYLTRANSFERASE"/>
    <property type="match status" value="1"/>
</dbReference>
<dbReference type="PANTHER" id="PTHR11098">
    <property type="entry name" value="NICOTINATE PHOSPHORIBOSYLTRANSFERASE"/>
    <property type="match status" value="1"/>
</dbReference>
<evidence type="ECO:0000259" key="9">
    <source>
        <dbReference type="Pfam" id="PF04095"/>
    </source>
</evidence>
<dbReference type="AlphaFoldDB" id="A0AAD7TJ89"/>
<feature type="domain" description="Nicotinate phosphoribosyltransferase N-terminal" evidence="10">
    <location>
        <begin position="15"/>
        <end position="151"/>
    </location>
</feature>
<dbReference type="EMBL" id="JAPEVG010000425">
    <property type="protein sequence ID" value="KAJ8462985.1"/>
    <property type="molecule type" value="Genomic_DNA"/>
</dbReference>
<dbReference type="NCBIfam" id="TIGR01514">
    <property type="entry name" value="NAPRTase"/>
    <property type="match status" value="1"/>
</dbReference>
<accession>A0AAD7TJ89</accession>
<protein>
    <recommendedName>
        <fullName evidence="3 8">Nicotinate phosphoribosyltransferase</fullName>
        <ecNumber evidence="3 8">6.3.4.21</ecNumber>
    </recommendedName>
</protein>
<dbReference type="InterPro" id="IPR041525">
    <property type="entry name" value="N/Namide_PRibTrfase"/>
</dbReference>
<dbReference type="Pfam" id="PF04095">
    <property type="entry name" value="NAPRTase"/>
    <property type="match status" value="1"/>
</dbReference>
<dbReference type="Pfam" id="PF17767">
    <property type="entry name" value="NAPRTase_N"/>
    <property type="match status" value="1"/>
</dbReference>
<comment type="similarity">
    <text evidence="2 8">Belongs to the NAPRTase family.</text>
</comment>
<evidence type="ECO:0000256" key="5">
    <source>
        <dbReference type="ARBA" id="ARBA00022598"/>
    </source>
</evidence>
<evidence type="ECO:0000259" key="10">
    <source>
        <dbReference type="Pfam" id="PF17767"/>
    </source>
</evidence>
<comment type="PTM">
    <text evidence="8">Transiently phosphorylated on a His residue during the reaction cycle. Phosphorylation strongly increases the affinity for substrates and increases the rate of nicotinate D-ribonucleotide production. Dephosphorylation regenerates the low-affinity form of the enzyme, leading to product release.</text>
</comment>
<dbReference type="InterPro" id="IPR036068">
    <property type="entry name" value="Nicotinate_pribotase-like_C"/>
</dbReference>
<evidence type="ECO:0000256" key="6">
    <source>
        <dbReference type="ARBA" id="ARBA00022642"/>
    </source>
</evidence>
<dbReference type="NCBIfam" id="NF003704">
    <property type="entry name" value="PRK05321.1"/>
    <property type="match status" value="1"/>
</dbReference>
<organism evidence="11 12">
    <name type="scientific">Trametes cubensis</name>
    <dbReference type="NCBI Taxonomy" id="1111947"/>
    <lineage>
        <taxon>Eukaryota</taxon>
        <taxon>Fungi</taxon>
        <taxon>Dikarya</taxon>
        <taxon>Basidiomycota</taxon>
        <taxon>Agaricomycotina</taxon>
        <taxon>Agaricomycetes</taxon>
        <taxon>Polyporales</taxon>
        <taxon>Polyporaceae</taxon>
        <taxon>Trametes</taxon>
    </lineage>
</organism>
<dbReference type="SUPFAM" id="SSF51690">
    <property type="entry name" value="Nicotinate/Quinolinate PRTase C-terminal domain-like"/>
    <property type="match status" value="1"/>
</dbReference>